<dbReference type="RefSeq" id="WP_072987385.1">
    <property type="nucleotide sequence ID" value="NZ_FQZB01000009.1"/>
</dbReference>
<dbReference type="STRING" id="1121302.SAMN02745163_02278"/>
<gene>
    <name evidence="1" type="ORF">SAMN02745163_02278</name>
</gene>
<accession>A0A1M6KS09</accession>
<sequence length="101" mass="12304">MSLKEKKEIKLFRCEIIDENKDYYIGKDVFKNKYYIKKCNQNKKYKVGMDDTFYAEVMNEGIIFKRTVLYPITSKEYEKIFVKESYNEIIDKDILNKIKQM</sequence>
<evidence type="ECO:0000313" key="2">
    <source>
        <dbReference type="Proteomes" id="UP000184310"/>
    </source>
</evidence>
<reference evidence="1 2" key="1">
    <citation type="submission" date="2016-11" db="EMBL/GenBank/DDBJ databases">
        <authorList>
            <person name="Jaros S."/>
            <person name="Januszkiewicz K."/>
            <person name="Wedrychowicz H."/>
        </authorList>
    </citation>
    <scope>NUCLEOTIDE SEQUENCE [LARGE SCALE GENOMIC DNA]</scope>
    <source>
        <strain evidence="1 2">DSM 21758</strain>
    </source>
</reference>
<dbReference type="Proteomes" id="UP000184310">
    <property type="component" value="Unassembled WGS sequence"/>
</dbReference>
<dbReference type="EMBL" id="FQZB01000009">
    <property type="protein sequence ID" value="SHJ61666.1"/>
    <property type="molecule type" value="Genomic_DNA"/>
</dbReference>
<proteinExistence type="predicted"/>
<dbReference type="OrthoDB" id="1932158at2"/>
<dbReference type="AlphaFoldDB" id="A0A1M6KS09"/>
<keyword evidence="2" id="KW-1185">Reference proteome</keyword>
<protein>
    <submittedName>
        <fullName evidence="1">Uncharacterized protein</fullName>
    </submittedName>
</protein>
<evidence type="ECO:0000313" key="1">
    <source>
        <dbReference type="EMBL" id="SHJ61666.1"/>
    </source>
</evidence>
<name>A0A1M6KS09_9CLOT</name>
<organism evidence="1 2">
    <name type="scientific">Clostridium cavendishii DSM 21758</name>
    <dbReference type="NCBI Taxonomy" id="1121302"/>
    <lineage>
        <taxon>Bacteria</taxon>
        <taxon>Bacillati</taxon>
        <taxon>Bacillota</taxon>
        <taxon>Clostridia</taxon>
        <taxon>Eubacteriales</taxon>
        <taxon>Clostridiaceae</taxon>
        <taxon>Clostridium</taxon>
    </lineage>
</organism>